<evidence type="ECO:0000256" key="2">
    <source>
        <dbReference type="ARBA" id="ARBA00022679"/>
    </source>
</evidence>
<evidence type="ECO:0000256" key="1">
    <source>
        <dbReference type="ARBA" id="ARBA00004141"/>
    </source>
</evidence>
<dbReference type="InterPro" id="IPR048254">
    <property type="entry name" value="CDP_ALCOHOL_P_TRANSF_CS"/>
</dbReference>
<dbReference type="GO" id="GO:0006661">
    <property type="term" value="P:phosphatidylinositol biosynthetic process"/>
    <property type="evidence" value="ECO:0007669"/>
    <property type="project" value="TreeGrafter"/>
</dbReference>
<feature type="compositionally biased region" description="Basic and acidic residues" evidence="9">
    <location>
        <begin position="525"/>
        <end position="538"/>
    </location>
</feature>
<reference evidence="11" key="1">
    <citation type="submission" date="2023-01" db="EMBL/GenBank/DDBJ databases">
        <title>Exophiala dermititidis isolated from Cystic Fibrosis Patient.</title>
        <authorList>
            <person name="Kurbessoian T."/>
            <person name="Crocker A."/>
            <person name="Murante D."/>
            <person name="Hogan D.A."/>
            <person name="Stajich J.E."/>
        </authorList>
    </citation>
    <scope>NUCLEOTIDE SEQUENCE</scope>
    <source>
        <strain evidence="11">Ex8</strain>
    </source>
</reference>
<dbReference type="Pfam" id="PF01066">
    <property type="entry name" value="CDP-OH_P_transf"/>
    <property type="match status" value="1"/>
</dbReference>
<feature type="transmembrane region" description="Helical" evidence="10">
    <location>
        <begin position="36"/>
        <end position="59"/>
    </location>
</feature>
<feature type="region of interest" description="Disordered" evidence="9">
    <location>
        <begin position="320"/>
        <end position="342"/>
    </location>
</feature>
<dbReference type="GO" id="GO:0016020">
    <property type="term" value="C:membrane"/>
    <property type="evidence" value="ECO:0007669"/>
    <property type="project" value="UniProtKB-SubCell"/>
</dbReference>
<dbReference type="GO" id="GO:0003881">
    <property type="term" value="F:CDP-diacylglycerol-inositol 3-phosphatidyltransferase activity"/>
    <property type="evidence" value="ECO:0007669"/>
    <property type="project" value="UniProtKB-EC"/>
</dbReference>
<feature type="region of interest" description="Disordered" evidence="9">
    <location>
        <begin position="394"/>
        <end position="673"/>
    </location>
</feature>
<dbReference type="EC" id="2.7.8.11" evidence="11"/>
<name>A0AAN6EMT0_EXODE</name>
<evidence type="ECO:0000256" key="5">
    <source>
        <dbReference type="ARBA" id="ARBA00023098"/>
    </source>
</evidence>
<feature type="transmembrane region" description="Helical" evidence="10">
    <location>
        <begin position="172"/>
        <end position="190"/>
    </location>
</feature>
<feature type="compositionally biased region" description="Low complexity" evidence="9">
    <location>
        <begin position="631"/>
        <end position="640"/>
    </location>
</feature>
<comment type="subcellular location">
    <subcellularLocation>
        <location evidence="1">Membrane</location>
        <topology evidence="1">Multi-pass membrane protein</topology>
    </subcellularLocation>
</comment>
<keyword evidence="3 10" id="KW-0812">Transmembrane</keyword>
<evidence type="ECO:0000256" key="7">
    <source>
        <dbReference type="ARBA" id="ARBA00023264"/>
    </source>
</evidence>
<feature type="compositionally biased region" description="Polar residues" evidence="9">
    <location>
        <begin position="653"/>
        <end position="662"/>
    </location>
</feature>
<dbReference type="Proteomes" id="UP001161757">
    <property type="component" value="Unassembled WGS sequence"/>
</dbReference>
<keyword evidence="4 10" id="KW-1133">Transmembrane helix</keyword>
<dbReference type="AlphaFoldDB" id="A0AAN6EMT0"/>
<dbReference type="FunFam" id="1.20.120.1760:FF:000011">
    <property type="entry name" value="Cdp-diacylglycerol-inositol 3-phosphatidyltransferase pis"/>
    <property type="match status" value="1"/>
</dbReference>
<gene>
    <name evidence="11" type="primary">pis1</name>
    <name evidence="11" type="ORF">HRR80_007608</name>
</gene>
<dbReference type="PROSITE" id="PS00379">
    <property type="entry name" value="CDP_ALCOHOL_P_TRANSF"/>
    <property type="match status" value="1"/>
</dbReference>
<evidence type="ECO:0000313" key="11">
    <source>
        <dbReference type="EMBL" id="KAJ8988191.1"/>
    </source>
</evidence>
<comment type="caution">
    <text evidence="11">The sequence shown here is derived from an EMBL/GenBank/DDBJ whole genome shotgun (WGS) entry which is preliminary data.</text>
</comment>
<dbReference type="GO" id="GO:0005794">
    <property type="term" value="C:Golgi apparatus"/>
    <property type="evidence" value="ECO:0007669"/>
    <property type="project" value="TreeGrafter"/>
</dbReference>
<organism evidence="11 12">
    <name type="scientific">Exophiala dermatitidis</name>
    <name type="common">Black yeast-like fungus</name>
    <name type="synonym">Wangiella dermatitidis</name>
    <dbReference type="NCBI Taxonomy" id="5970"/>
    <lineage>
        <taxon>Eukaryota</taxon>
        <taxon>Fungi</taxon>
        <taxon>Dikarya</taxon>
        <taxon>Ascomycota</taxon>
        <taxon>Pezizomycotina</taxon>
        <taxon>Eurotiomycetes</taxon>
        <taxon>Chaetothyriomycetidae</taxon>
        <taxon>Chaetothyriales</taxon>
        <taxon>Herpotrichiellaceae</taxon>
        <taxon>Exophiala</taxon>
    </lineage>
</organism>
<protein>
    <submittedName>
        <fullName evidence="11">Phosphatidylinositol synthase 1 (CDP-alcohol phosphatidyltransferase1)</fullName>
        <ecNumber evidence="11">2.7.8.11</ecNumber>
    </submittedName>
</protein>
<evidence type="ECO:0000256" key="3">
    <source>
        <dbReference type="ARBA" id="ARBA00022692"/>
    </source>
</evidence>
<keyword evidence="2 8" id="KW-0808">Transferase</keyword>
<proteinExistence type="inferred from homology"/>
<evidence type="ECO:0000256" key="8">
    <source>
        <dbReference type="RuleBase" id="RU003750"/>
    </source>
</evidence>
<keyword evidence="7" id="KW-1208">Phospholipid metabolism</keyword>
<keyword evidence="5" id="KW-0443">Lipid metabolism</keyword>
<sequence>MGEKQDGHAQLRPNGHATMSGTLQKIEEEIVQEENIFLFIPNIIGYFRIVLAFASLYYMPLHPRTCSGLYSFSCILDAADGLAARRYNQSTTFGAVLDMVTDRCTTSCLLVFLASAFPRWAIVFQGLISLDLASHYIHMYATLTMGSSGQSHKKVEASRSYILHLYYTNRTVLFLFCALNELFFIALYLLSFSSPLLSPSLLVSTESAPLTVQPGSPAIPKPSTLFANPWSAGALEMARANKMDSTVPWILAGISFPVMFGKQVINVIQLVKACKWLGEGDVAARRKAGIVAGKKKATTRSHMSWARWRKKHPDREREYRRLHNKRRRERRRMEKAYTASRLSQVEMSPHLSDMVEAEKDEEIDMAAIVNAELESSPPPEVHGAHIFFSNTQAYREGSRDEGAQPGSEGPDEDCGETPKDDQDESTLEDSAEEDDNDDADADDDDDDNDEDESEEEDDDAEDDDEDSSVTSSDSDGTVEDETEDAKIKIDNRNLAPDAWDSTPSCEIKHMQEPEGVFSHEDEDEVRNLKVEFKDHTRDVTGIPEEQGSVRLEGDDNVADDNEIPPSSQVPRADTPTPAQTGPSKNKSRRKRRRRGNDASCGDQQESSKRQKTAETSETGAVAVAEVEDQTQRTQSTGSQTELITKQLDEMATDNGTSANPGSSKKGLKSMSAGNWPHLRPTKVFYKYSLAKQSQTIKDWMAKSEEYMDYIQAGALPISKVTRFFRYVVIHLDAMTETLDDVALAVERLATHHEAIQEEAKSADIERHEISELLSRFAPPSSARAALAQTGEEED</sequence>
<evidence type="ECO:0000256" key="10">
    <source>
        <dbReference type="SAM" id="Phobius"/>
    </source>
</evidence>
<accession>A0AAN6EMT0</accession>
<feature type="compositionally biased region" description="Acidic residues" evidence="9">
    <location>
        <begin position="409"/>
        <end position="467"/>
    </location>
</feature>
<evidence type="ECO:0000256" key="6">
    <source>
        <dbReference type="ARBA" id="ARBA00023136"/>
    </source>
</evidence>
<keyword evidence="6 10" id="KW-0472">Membrane</keyword>
<dbReference type="Gene3D" id="1.20.120.1760">
    <property type="match status" value="1"/>
</dbReference>
<evidence type="ECO:0000313" key="12">
    <source>
        <dbReference type="Proteomes" id="UP001161757"/>
    </source>
</evidence>
<feature type="compositionally biased region" description="Basic and acidic residues" evidence="9">
    <location>
        <begin position="605"/>
        <end position="614"/>
    </location>
</feature>
<evidence type="ECO:0000256" key="9">
    <source>
        <dbReference type="SAM" id="MobiDB-lite"/>
    </source>
</evidence>
<dbReference type="InterPro" id="IPR043130">
    <property type="entry name" value="CDP-OH_PTrfase_TM_dom"/>
</dbReference>
<evidence type="ECO:0000256" key="4">
    <source>
        <dbReference type="ARBA" id="ARBA00022989"/>
    </source>
</evidence>
<dbReference type="InterPro" id="IPR000462">
    <property type="entry name" value="CDP-OH_P_trans"/>
</dbReference>
<comment type="similarity">
    <text evidence="8">Belongs to the CDP-alcohol phosphatidyltransferase class-I family.</text>
</comment>
<dbReference type="PANTHER" id="PTHR15362">
    <property type="entry name" value="PHOSPHATIDYLINOSITOL SYNTHASE"/>
    <property type="match status" value="1"/>
</dbReference>
<feature type="compositionally biased region" description="Basic residues" evidence="9">
    <location>
        <begin position="585"/>
        <end position="594"/>
    </location>
</feature>
<dbReference type="PANTHER" id="PTHR15362:SF4">
    <property type="entry name" value="CDP-DIACYLGLYCEROL--INOSITOL 3-PHOSPHATIDYLTRANSFERASE"/>
    <property type="match status" value="1"/>
</dbReference>
<dbReference type="EMBL" id="JAJGCB010000019">
    <property type="protein sequence ID" value="KAJ8988191.1"/>
    <property type="molecule type" value="Genomic_DNA"/>
</dbReference>